<dbReference type="InterPro" id="IPR006311">
    <property type="entry name" value="TAT_signal"/>
</dbReference>
<evidence type="ECO:0000313" key="2">
    <source>
        <dbReference type="EMBL" id="MFC6092394.1"/>
    </source>
</evidence>
<dbReference type="EMBL" id="JBHSQO010000028">
    <property type="protein sequence ID" value="MFC6092394.1"/>
    <property type="molecule type" value="Genomic_DNA"/>
</dbReference>
<gene>
    <name evidence="2" type="ORF">ACFP3R_24245</name>
</gene>
<dbReference type="Proteomes" id="UP001596220">
    <property type="component" value="Unassembled WGS sequence"/>
</dbReference>
<evidence type="ECO:0000256" key="1">
    <source>
        <dbReference type="SAM" id="MobiDB-lite"/>
    </source>
</evidence>
<proteinExistence type="predicted"/>
<dbReference type="PROSITE" id="PS51318">
    <property type="entry name" value="TAT"/>
    <property type="match status" value="1"/>
</dbReference>
<name>A0ABW1P9Y7_9PSEU</name>
<protein>
    <submittedName>
        <fullName evidence="2">Uncharacterized protein</fullName>
    </submittedName>
</protein>
<accession>A0ABW1P9Y7</accession>
<feature type="region of interest" description="Disordered" evidence="1">
    <location>
        <begin position="43"/>
        <end position="67"/>
    </location>
</feature>
<feature type="compositionally biased region" description="Low complexity" evidence="1">
    <location>
        <begin position="48"/>
        <end position="67"/>
    </location>
</feature>
<reference evidence="3" key="1">
    <citation type="journal article" date="2019" name="Int. J. Syst. Evol. Microbiol.">
        <title>The Global Catalogue of Microorganisms (GCM) 10K type strain sequencing project: providing services to taxonomists for standard genome sequencing and annotation.</title>
        <authorList>
            <consortium name="The Broad Institute Genomics Platform"/>
            <consortium name="The Broad Institute Genome Sequencing Center for Infectious Disease"/>
            <person name="Wu L."/>
            <person name="Ma J."/>
        </authorList>
    </citation>
    <scope>NUCLEOTIDE SEQUENCE [LARGE SCALE GENOMIC DNA]</scope>
    <source>
        <strain evidence="3">CGMCC 4.7246</strain>
    </source>
</reference>
<comment type="caution">
    <text evidence="2">The sequence shown here is derived from an EMBL/GenBank/DDBJ whole genome shotgun (WGS) entry which is preliminary data.</text>
</comment>
<sequence length="369" mass="38588">MSNRAHRSALTGHLVGAGVDRRDFLRWTGLAFGSAVALTSCSAKEGEPAATTTPPPATAEGPFPATTPQVSRNYSYVTVKHPESVKTTVFGINNRDETVGYFADGRGVHGFLRSAAGEFSQVVDHPEAGDTTALYGLNNNGDAVGYYQPGKGSYPGTMSLPAEGVSSFTYSSTTKGFESIDTPEDGTGTVVAFGINDSGLVSGWYFARDESGQSQAIIKGFVWSKGERKHVDTFRHPDDAGEGTFFMGINNAGLVVGQYIGEGKAAHAFVRDSNSKVFAASPIDHPDVPASEGGTSGLGISDLGVIAGFYLGKQGPQAYLRAGQDEFIPLNYAEAASGMSACGINTSGKVVGDFYDSRGDNLGYIATPV</sequence>
<evidence type="ECO:0000313" key="3">
    <source>
        <dbReference type="Proteomes" id="UP001596220"/>
    </source>
</evidence>
<organism evidence="2 3">
    <name type="scientific">Saccharothrix lopnurensis</name>
    <dbReference type="NCBI Taxonomy" id="1670621"/>
    <lineage>
        <taxon>Bacteria</taxon>
        <taxon>Bacillati</taxon>
        <taxon>Actinomycetota</taxon>
        <taxon>Actinomycetes</taxon>
        <taxon>Pseudonocardiales</taxon>
        <taxon>Pseudonocardiaceae</taxon>
        <taxon>Saccharothrix</taxon>
    </lineage>
</organism>
<keyword evidence="3" id="KW-1185">Reference proteome</keyword>